<dbReference type="Proteomes" id="UP001156664">
    <property type="component" value="Unassembled WGS sequence"/>
</dbReference>
<dbReference type="Gene3D" id="1.20.1250.20">
    <property type="entry name" value="MFS general substrate transporter like domains"/>
    <property type="match status" value="1"/>
</dbReference>
<reference evidence="9" key="1">
    <citation type="journal article" date="2019" name="Int. J. Syst. Evol. Microbiol.">
        <title>The Global Catalogue of Microorganisms (GCM) 10K type strain sequencing project: providing services to taxonomists for standard genome sequencing and annotation.</title>
        <authorList>
            <consortium name="The Broad Institute Genomics Platform"/>
            <consortium name="The Broad Institute Genome Sequencing Center for Infectious Disease"/>
            <person name="Wu L."/>
            <person name="Ma J."/>
        </authorList>
    </citation>
    <scope>NUCLEOTIDE SEQUENCE [LARGE SCALE GENOMIC DNA]</scope>
    <source>
        <strain evidence="9">NBRC 105857</strain>
    </source>
</reference>
<feature type="transmembrane region" description="Helical" evidence="6">
    <location>
        <begin position="302"/>
        <end position="320"/>
    </location>
</feature>
<feature type="transmembrane region" description="Helical" evidence="6">
    <location>
        <begin position="104"/>
        <end position="125"/>
    </location>
</feature>
<dbReference type="InterPro" id="IPR036259">
    <property type="entry name" value="MFS_trans_sf"/>
</dbReference>
<dbReference type="Pfam" id="PF07690">
    <property type="entry name" value="MFS_1"/>
    <property type="match status" value="1"/>
</dbReference>
<dbReference type="PANTHER" id="PTHR43124">
    <property type="entry name" value="PURINE EFFLUX PUMP PBUE"/>
    <property type="match status" value="1"/>
</dbReference>
<dbReference type="InterPro" id="IPR011701">
    <property type="entry name" value="MFS"/>
</dbReference>
<keyword evidence="3 6" id="KW-0812">Transmembrane</keyword>
<feature type="transmembrane region" description="Helical" evidence="6">
    <location>
        <begin position="219"/>
        <end position="240"/>
    </location>
</feature>
<comment type="caution">
    <text evidence="8">The sequence shown here is derived from an EMBL/GenBank/DDBJ whole genome shotgun (WGS) entry which is preliminary data.</text>
</comment>
<evidence type="ECO:0000313" key="8">
    <source>
        <dbReference type="EMBL" id="GLR27566.1"/>
    </source>
</evidence>
<keyword evidence="2" id="KW-1003">Cell membrane</keyword>
<evidence type="ECO:0000256" key="3">
    <source>
        <dbReference type="ARBA" id="ARBA00022692"/>
    </source>
</evidence>
<comment type="subcellular location">
    <subcellularLocation>
        <location evidence="1">Cell membrane</location>
        <topology evidence="1">Multi-pass membrane protein</topology>
    </subcellularLocation>
</comment>
<feature type="transmembrane region" description="Helical" evidence="6">
    <location>
        <begin position="370"/>
        <end position="393"/>
    </location>
</feature>
<evidence type="ECO:0000256" key="4">
    <source>
        <dbReference type="ARBA" id="ARBA00022989"/>
    </source>
</evidence>
<gene>
    <name evidence="8" type="ORF">GCM10007875_26570</name>
</gene>
<keyword evidence="9" id="KW-1185">Reference proteome</keyword>
<evidence type="ECO:0000256" key="1">
    <source>
        <dbReference type="ARBA" id="ARBA00004651"/>
    </source>
</evidence>
<feature type="transmembrane region" description="Helical" evidence="6">
    <location>
        <begin position="252"/>
        <end position="269"/>
    </location>
</feature>
<evidence type="ECO:0000313" key="9">
    <source>
        <dbReference type="Proteomes" id="UP001156664"/>
    </source>
</evidence>
<evidence type="ECO:0000259" key="7">
    <source>
        <dbReference type="PROSITE" id="PS50850"/>
    </source>
</evidence>
<dbReference type="PROSITE" id="PS50850">
    <property type="entry name" value="MFS"/>
    <property type="match status" value="1"/>
</dbReference>
<keyword evidence="4 6" id="KW-1133">Transmembrane helix</keyword>
<evidence type="ECO:0000256" key="2">
    <source>
        <dbReference type="ARBA" id="ARBA00022475"/>
    </source>
</evidence>
<feature type="transmembrane region" description="Helical" evidence="6">
    <location>
        <begin position="165"/>
        <end position="187"/>
    </location>
</feature>
<dbReference type="RefSeq" id="WP_284282395.1">
    <property type="nucleotide sequence ID" value="NZ_BSOJ01000032.1"/>
</dbReference>
<dbReference type="CDD" id="cd17324">
    <property type="entry name" value="MFS_NepI_like"/>
    <property type="match status" value="1"/>
</dbReference>
<feature type="transmembrane region" description="Helical" evidence="6">
    <location>
        <begin position="137"/>
        <end position="159"/>
    </location>
</feature>
<feature type="transmembrane region" description="Helical" evidence="6">
    <location>
        <begin position="341"/>
        <end position="364"/>
    </location>
</feature>
<name>A0ABQ5YWG9_9BURK</name>
<protein>
    <submittedName>
        <fullName evidence="8">MFS transporter</fullName>
    </submittedName>
</protein>
<feature type="domain" description="Major facilitator superfamily (MFS) profile" evidence="7">
    <location>
        <begin position="13"/>
        <end position="397"/>
    </location>
</feature>
<dbReference type="PANTHER" id="PTHR43124:SF3">
    <property type="entry name" value="CHLORAMPHENICOL EFFLUX PUMP RV0191"/>
    <property type="match status" value="1"/>
</dbReference>
<dbReference type="InterPro" id="IPR050189">
    <property type="entry name" value="MFS_Efflux_Transporters"/>
</dbReference>
<feature type="transmembrane region" description="Helical" evidence="6">
    <location>
        <begin position="276"/>
        <end position="296"/>
    </location>
</feature>
<feature type="transmembrane region" description="Helical" evidence="6">
    <location>
        <begin position="78"/>
        <end position="98"/>
    </location>
</feature>
<organism evidence="8 9">
    <name type="scientific">Limnobacter litoralis</name>
    <dbReference type="NCBI Taxonomy" id="481366"/>
    <lineage>
        <taxon>Bacteria</taxon>
        <taxon>Pseudomonadati</taxon>
        <taxon>Pseudomonadota</taxon>
        <taxon>Betaproteobacteria</taxon>
        <taxon>Burkholderiales</taxon>
        <taxon>Burkholderiaceae</taxon>
        <taxon>Limnobacter</taxon>
    </lineage>
</organism>
<dbReference type="EMBL" id="BSOJ01000032">
    <property type="protein sequence ID" value="GLR27566.1"/>
    <property type="molecule type" value="Genomic_DNA"/>
</dbReference>
<sequence length="400" mass="42824">MHPELSSKREWALLLVLAGIQFSHVLDFMIMMPLGPQLIEAFQISDSQFGLLVSAYTFAAGLSGLLASTYVDRFERKALLSVLYGLFALATFSCAFAPGFGVLMVARVAAGLFGGVLSAMTQTIVGDVIPFARRGKAMGVVMTAFSVSSVMGVPVSLWVAAHTSWHAPFVGVGVLSVALLLVAQYALPRMGQHLVQDDRLTTTELMTQVLGDANHWRGFALSFFMIFAGFSIIPYITLYMQTNAGLSTDQIPLVYLCGGAATLFTANILGKLTDRWGKVPTFTAVTLLSIVPMTLVTNVAGAPLSVILLVTTGFFIFVSGRRIPAMALLASVTKPNLRGTFITLNTSIQSAGMGLGALVGGMLISRNSEGLLTGYWMCSVMALGANLLTIWMARRLKVRD</sequence>
<proteinExistence type="predicted"/>
<dbReference type="InterPro" id="IPR020846">
    <property type="entry name" value="MFS_dom"/>
</dbReference>
<keyword evidence="5 6" id="KW-0472">Membrane</keyword>
<dbReference type="SUPFAM" id="SSF103473">
    <property type="entry name" value="MFS general substrate transporter"/>
    <property type="match status" value="1"/>
</dbReference>
<evidence type="ECO:0000256" key="6">
    <source>
        <dbReference type="SAM" id="Phobius"/>
    </source>
</evidence>
<evidence type="ECO:0000256" key="5">
    <source>
        <dbReference type="ARBA" id="ARBA00023136"/>
    </source>
</evidence>
<feature type="transmembrane region" description="Helical" evidence="6">
    <location>
        <begin position="51"/>
        <end position="71"/>
    </location>
</feature>
<accession>A0ABQ5YWG9</accession>